<dbReference type="EMBL" id="BK015160">
    <property type="protein sequence ID" value="DAD93477.1"/>
    <property type="molecule type" value="Genomic_DNA"/>
</dbReference>
<sequence>MTIGHQYAIIKTVSDQNFVDSLLDSFEDGYNQLEEANGELMEVMTQGVWKLMREAVRA</sequence>
<protein>
    <submittedName>
        <fullName evidence="1">Uncharacterized protein</fullName>
    </submittedName>
</protein>
<reference evidence="1" key="1">
    <citation type="journal article" date="2021" name="Proc. Natl. Acad. Sci. U.S.A.">
        <title>A Catalog of Tens of Thousands of Viruses from Human Metagenomes Reveals Hidden Associations with Chronic Diseases.</title>
        <authorList>
            <person name="Tisza M.J."/>
            <person name="Buck C.B."/>
        </authorList>
    </citation>
    <scope>NUCLEOTIDE SEQUENCE</scope>
    <source>
        <strain evidence="1">Ct0wg9</strain>
    </source>
</reference>
<organism evidence="1">
    <name type="scientific">Myoviridae sp. ct0wg9</name>
    <dbReference type="NCBI Taxonomy" id="2826600"/>
    <lineage>
        <taxon>Viruses</taxon>
        <taxon>Duplodnaviria</taxon>
        <taxon>Heunggongvirae</taxon>
        <taxon>Uroviricota</taxon>
        <taxon>Caudoviricetes</taxon>
    </lineage>
</organism>
<name>A0A8S5NF67_9CAUD</name>
<accession>A0A8S5NF67</accession>
<proteinExistence type="predicted"/>
<evidence type="ECO:0000313" key="1">
    <source>
        <dbReference type="EMBL" id="DAD93477.1"/>
    </source>
</evidence>